<evidence type="ECO:0000256" key="1">
    <source>
        <dbReference type="SAM" id="MobiDB-lite"/>
    </source>
</evidence>
<dbReference type="RefSeq" id="WP_189114603.1">
    <property type="nucleotide sequence ID" value="NZ_BMQC01000008.1"/>
</dbReference>
<proteinExistence type="predicted"/>
<keyword evidence="3" id="KW-1185">Reference proteome</keyword>
<gene>
    <name evidence="2" type="ORF">GCM10010124_26570</name>
</gene>
<dbReference type="EMBL" id="BMQC01000008">
    <property type="protein sequence ID" value="GGK32474.1"/>
    <property type="molecule type" value="Genomic_DNA"/>
</dbReference>
<reference evidence="2" key="1">
    <citation type="journal article" date="2014" name="Int. J. Syst. Evol. Microbiol.">
        <title>Complete genome sequence of Corynebacterium casei LMG S-19264T (=DSM 44701T), isolated from a smear-ripened cheese.</title>
        <authorList>
            <consortium name="US DOE Joint Genome Institute (JGI-PGF)"/>
            <person name="Walter F."/>
            <person name="Albersmeier A."/>
            <person name="Kalinowski J."/>
            <person name="Ruckert C."/>
        </authorList>
    </citation>
    <scope>NUCLEOTIDE SEQUENCE</scope>
    <source>
        <strain evidence="2">JCM 3091</strain>
    </source>
</reference>
<comment type="caution">
    <text evidence="2">The sequence shown here is derived from an EMBL/GenBank/DDBJ whole genome shotgun (WGS) entry which is preliminary data.</text>
</comment>
<sequence length="248" mass="25522">MCRSKSSGGRRCPGRNSTTAAAASASGAAPTAAPDLPPAAAQDPGAYYAHRADAWRATADDPTAHPVDRDRARAEVRQWDTLAGQARAQATPAVSSEAVDATPGEVRSGPVAFGPNATVVGRVVTPQGTFRGDQMPADVAARVQGAMDMLDRMGVTNGNRPTSNPDAGADRRPTVTIGTNRGQVAAHAEGTFTFGGPGGFTFTGTTTSPDAPTGDGERVETPNVTIDRNFGQVHERVEGTFHFGGGPR</sequence>
<organism evidence="2 3">
    <name type="scientific">Pilimelia terevasa</name>
    <dbReference type="NCBI Taxonomy" id="53372"/>
    <lineage>
        <taxon>Bacteria</taxon>
        <taxon>Bacillati</taxon>
        <taxon>Actinomycetota</taxon>
        <taxon>Actinomycetes</taxon>
        <taxon>Micromonosporales</taxon>
        <taxon>Micromonosporaceae</taxon>
        <taxon>Pilimelia</taxon>
    </lineage>
</organism>
<reference evidence="2" key="2">
    <citation type="submission" date="2020-09" db="EMBL/GenBank/DDBJ databases">
        <authorList>
            <person name="Sun Q."/>
            <person name="Ohkuma M."/>
        </authorList>
    </citation>
    <scope>NUCLEOTIDE SEQUENCE</scope>
    <source>
        <strain evidence="2">JCM 3091</strain>
    </source>
</reference>
<evidence type="ECO:0000313" key="2">
    <source>
        <dbReference type="EMBL" id="GGK32474.1"/>
    </source>
</evidence>
<protein>
    <submittedName>
        <fullName evidence="2">Uncharacterized protein</fullName>
    </submittedName>
</protein>
<feature type="compositionally biased region" description="Low complexity" evidence="1">
    <location>
        <begin position="17"/>
        <end position="46"/>
    </location>
</feature>
<name>A0A8J3FL68_9ACTN</name>
<feature type="region of interest" description="Disordered" evidence="1">
    <location>
        <begin position="84"/>
        <end position="110"/>
    </location>
</feature>
<feature type="region of interest" description="Disordered" evidence="1">
    <location>
        <begin position="1"/>
        <end position="47"/>
    </location>
</feature>
<dbReference type="Proteomes" id="UP000662200">
    <property type="component" value="Unassembled WGS sequence"/>
</dbReference>
<dbReference type="AlphaFoldDB" id="A0A8J3FL68"/>
<accession>A0A8J3FL68</accession>
<evidence type="ECO:0000313" key="3">
    <source>
        <dbReference type="Proteomes" id="UP000662200"/>
    </source>
</evidence>